<comment type="similarity">
    <text evidence="1">Belongs to the LysR transcriptional regulatory family.</text>
</comment>
<keyword evidence="2" id="KW-0805">Transcription regulation</keyword>
<gene>
    <name evidence="6" type="ORF">DFP90_106115</name>
</gene>
<dbReference type="SUPFAM" id="SSF46785">
    <property type="entry name" value="Winged helix' DNA-binding domain"/>
    <property type="match status" value="1"/>
</dbReference>
<evidence type="ECO:0000313" key="7">
    <source>
        <dbReference type="Proteomes" id="UP000256845"/>
    </source>
</evidence>
<dbReference type="InterPro" id="IPR000847">
    <property type="entry name" value="LysR_HTH_N"/>
</dbReference>
<dbReference type="SUPFAM" id="SSF53850">
    <property type="entry name" value="Periplasmic binding protein-like II"/>
    <property type="match status" value="1"/>
</dbReference>
<dbReference type="InterPro" id="IPR036390">
    <property type="entry name" value="WH_DNA-bd_sf"/>
</dbReference>
<evidence type="ECO:0000259" key="5">
    <source>
        <dbReference type="PROSITE" id="PS50931"/>
    </source>
</evidence>
<dbReference type="NCBIfam" id="NF008352">
    <property type="entry name" value="PRK11139.1"/>
    <property type="match status" value="1"/>
</dbReference>
<evidence type="ECO:0000256" key="2">
    <source>
        <dbReference type="ARBA" id="ARBA00023015"/>
    </source>
</evidence>
<dbReference type="EMBL" id="QRDW01000006">
    <property type="protein sequence ID" value="RED49138.1"/>
    <property type="molecule type" value="Genomic_DNA"/>
</dbReference>
<dbReference type="CDD" id="cd08432">
    <property type="entry name" value="PBP2_GcdR_TrpI_HvrB_AmpR_like"/>
    <property type="match status" value="1"/>
</dbReference>
<dbReference type="PRINTS" id="PR00039">
    <property type="entry name" value="HTHLYSR"/>
</dbReference>
<name>A0A3D9HI45_9PROT</name>
<dbReference type="GO" id="GO:0003700">
    <property type="term" value="F:DNA-binding transcription factor activity"/>
    <property type="evidence" value="ECO:0007669"/>
    <property type="project" value="InterPro"/>
</dbReference>
<dbReference type="Gene3D" id="1.10.10.10">
    <property type="entry name" value="Winged helix-like DNA-binding domain superfamily/Winged helix DNA-binding domain"/>
    <property type="match status" value="1"/>
</dbReference>
<keyword evidence="4" id="KW-0804">Transcription</keyword>
<dbReference type="InterPro" id="IPR058163">
    <property type="entry name" value="LysR-type_TF_proteobact-type"/>
</dbReference>
<proteinExistence type="inferred from homology"/>
<evidence type="ECO:0000256" key="1">
    <source>
        <dbReference type="ARBA" id="ARBA00009437"/>
    </source>
</evidence>
<protein>
    <submittedName>
        <fullName evidence="6">LysR family glycine cleavage system transcriptional activator</fullName>
    </submittedName>
</protein>
<feature type="domain" description="HTH lysR-type" evidence="5">
    <location>
        <begin position="9"/>
        <end position="66"/>
    </location>
</feature>
<comment type="caution">
    <text evidence="6">The sequence shown here is derived from an EMBL/GenBank/DDBJ whole genome shotgun (WGS) entry which is preliminary data.</text>
</comment>
<dbReference type="InterPro" id="IPR005119">
    <property type="entry name" value="LysR_subst-bd"/>
</dbReference>
<evidence type="ECO:0000313" key="6">
    <source>
        <dbReference type="EMBL" id="RED49138.1"/>
    </source>
</evidence>
<dbReference type="GO" id="GO:0006351">
    <property type="term" value="P:DNA-templated transcription"/>
    <property type="evidence" value="ECO:0007669"/>
    <property type="project" value="TreeGrafter"/>
</dbReference>
<evidence type="ECO:0000256" key="3">
    <source>
        <dbReference type="ARBA" id="ARBA00023125"/>
    </source>
</evidence>
<dbReference type="Pfam" id="PF03466">
    <property type="entry name" value="LysR_substrate"/>
    <property type="match status" value="1"/>
</dbReference>
<dbReference type="PROSITE" id="PS50931">
    <property type="entry name" value="HTH_LYSR"/>
    <property type="match status" value="1"/>
</dbReference>
<dbReference type="InterPro" id="IPR036388">
    <property type="entry name" value="WH-like_DNA-bd_sf"/>
</dbReference>
<dbReference type="Pfam" id="PF00126">
    <property type="entry name" value="HTH_1"/>
    <property type="match status" value="1"/>
</dbReference>
<accession>A0A3D9HI45</accession>
<dbReference type="Gene3D" id="3.40.190.10">
    <property type="entry name" value="Periplasmic binding protein-like II"/>
    <property type="match status" value="2"/>
</dbReference>
<dbReference type="PANTHER" id="PTHR30537">
    <property type="entry name" value="HTH-TYPE TRANSCRIPTIONAL REGULATOR"/>
    <property type="match status" value="1"/>
</dbReference>
<keyword evidence="7" id="KW-1185">Reference proteome</keyword>
<keyword evidence="3" id="KW-0238">DNA-binding</keyword>
<dbReference type="PANTHER" id="PTHR30537:SF74">
    <property type="entry name" value="HTH-TYPE TRANSCRIPTIONAL REGULATOR TRPI"/>
    <property type="match status" value="1"/>
</dbReference>
<organism evidence="6 7">
    <name type="scientific">Aestuariispira insulae</name>
    <dbReference type="NCBI Taxonomy" id="1461337"/>
    <lineage>
        <taxon>Bacteria</taxon>
        <taxon>Pseudomonadati</taxon>
        <taxon>Pseudomonadota</taxon>
        <taxon>Alphaproteobacteria</taxon>
        <taxon>Rhodospirillales</taxon>
        <taxon>Kiloniellaceae</taxon>
        <taxon>Aestuariispira</taxon>
    </lineage>
</organism>
<sequence>MSFPDNKLPSLKGLRAVESVNRLGSFTAAAAELAVTQGAISRLVSGVEQDLGVKLFERSGPKFTTTEAGARYADALGEAFQLLGAATRSVSEQSVADRLTISVPPSFAAKWLTPRLGAFLALCPKADLRISISQQPSDFDDGVDLSILHGLGNWPDMHCQLLMSETLFPVCSPDFVTRHGPMATIQNLEGKPLLQAKGPESWQDWISFAASQPVNIDACSGTFFNDGISLYQAAVDGHGIALGRSVLVSQDLEEGRLIAPFRQEFASAHGYYLVWPKDRLPPKHFDRFRRWLETQTKKSRDQ</sequence>
<dbReference type="Proteomes" id="UP000256845">
    <property type="component" value="Unassembled WGS sequence"/>
</dbReference>
<evidence type="ECO:0000256" key="4">
    <source>
        <dbReference type="ARBA" id="ARBA00023163"/>
    </source>
</evidence>
<dbReference type="RefSeq" id="WP_115937338.1">
    <property type="nucleotide sequence ID" value="NZ_QRDW01000006.1"/>
</dbReference>
<reference evidence="6 7" key="1">
    <citation type="submission" date="2018-07" db="EMBL/GenBank/DDBJ databases">
        <title>Genomic Encyclopedia of Type Strains, Phase III (KMG-III): the genomes of soil and plant-associated and newly described type strains.</title>
        <authorList>
            <person name="Whitman W."/>
        </authorList>
    </citation>
    <scope>NUCLEOTIDE SEQUENCE [LARGE SCALE GENOMIC DNA]</scope>
    <source>
        <strain evidence="6 7">CECT 8488</strain>
    </source>
</reference>
<dbReference type="OrthoDB" id="9794694at2"/>
<dbReference type="GO" id="GO:0043565">
    <property type="term" value="F:sequence-specific DNA binding"/>
    <property type="evidence" value="ECO:0007669"/>
    <property type="project" value="TreeGrafter"/>
</dbReference>
<dbReference type="AlphaFoldDB" id="A0A3D9HI45"/>